<gene>
    <name evidence="2" type="ORF">GCM10008955_21560</name>
</gene>
<feature type="domain" description="DUF2089" evidence="1">
    <location>
        <begin position="62"/>
        <end position="108"/>
    </location>
</feature>
<dbReference type="InterPro" id="IPR018658">
    <property type="entry name" value="DUF2089"/>
</dbReference>
<dbReference type="EMBL" id="BMPP01000008">
    <property type="protein sequence ID" value="GGK27445.1"/>
    <property type="molecule type" value="Genomic_DNA"/>
</dbReference>
<dbReference type="Pfam" id="PF09862">
    <property type="entry name" value="DUF2089"/>
    <property type="match status" value="1"/>
</dbReference>
<sequence length="138" mass="15516">MKSGGADPEGVAGPAQPYSMFMRPLPLPFPDETESPLVTELRFPTSGVTVRGVFELNEFAVLTPDNLEFLRLYIRVRGNLKEVERVLGVSYPTVRARFDTLLRAIGYESEVADPHDEVLEKLERGEITPDEAARKLRR</sequence>
<protein>
    <recommendedName>
        <fullName evidence="1">DUF2089 domain-containing protein</fullName>
    </recommendedName>
</protein>
<organism evidence="2 3">
    <name type="scientific">Deinococcus malanensis</name>
    <dbReference type="NCBI Taxonomy" id="1706855"/>
    <lineage>
        <taxon>Bacteria</taxon>
        <taxon>Thermotogati</taxon>
        <taxon>Deinococcota</taxon>
        <taxon>Deinococci</taxon>
        <taxon>Deinococcales</taxon>
        <taxon>Deinococcaceae</taxon>
        <taxon>Deinococcus</taxon>
    </lineage>
</organism>
<evidence type="ECO:0000313" key="3">
    <source>
        <dbReference type="Proteomes" id="UP000647587"/>
    </source>
</evidence>
<keyword evidence="3" id="KW-1185">Reference proteome</keyword>
<dbReference type="Proteomes" id="UP000647587">
    <property type="component" value="Unassembled WGS sequence"/>
</dbReference>
<reference evidence="3" key="1">
    <citation type="journal article" date="2019" name="Int. J. Syst. Evol. Microbiol.">
        <title>The Global Catalogue of Microorganisms (GCM) 10K type strain sequencing project: providing services to taxonomists for standard genome sequencing and annotation.</title>
        <authorList>
            <consortium name="The Broad Institute Genomics Platform"/>
            <consortium name="The Broad Institute Genome Sequencing Center for Infectious Disease"/>
            <person name="Wu L."/>
            <person name="Ma J."/>
        </authorList>
    </citation>
    <scope>NUCLEOTIDE SEQUENCE [LARGE SCALE GENOMIC DNA]</scope>
    <source>
        <strain evidence="3">JCM 30331</strain>
    </source>
</reference>
<proteinExistence type="predicted"/>
<evidence type="ECO:0000313" key="2">
    <source>
        <dbReference type="EMBL" id="GGK27445.1"/>
    </source>
</evidence>
<name>A0ABQ2EXU4_9DEIO</name>
<evidence type="ECO:0000259" key="1">
    <source>
        <dbReference type="Pfam" id="PF09862"/>
    </source>
</evidence>
<comment type="caution">
    <text evidence="2">The sequence shown here is derived from an EMBL/GenBank/DDBJ whole genome shotgun (WGS) entry which is preliminary data.</text>
</comment>
<accession>A0ABQ2EXU4</accession>